<gene>
    <name evidence="7" type="ORF">DPX16_21936</name>
</gene>
<dbReference type="EC" id="2.7.1.23" evidence="2"/>
<dbReference type="PANTHER" id="PTHR20275:SF30">
    <property type="entry name" value="NAD(+) KINASE"/>
    <property type="match status" value="1"/>
</dbReference>
<name>A0A3N0XMG4_ANAGA</name>
<dbReference type="Gene3D" id="3.40.50.10330">
    <property type="entry name" value="Probable inorganic polyphosphate/atp-NAD kinase, domain 1"/>
    <property type="match status" value="1"/>
</dbReference>
<evidence type="ECO:0000256" key="6">
    <source>
        <dbReference type="ARBA" id="ARBA00023027"/>
    </source>
</evidence>
<proteinExistence type="inferred from homology"/>
<keyword evidence="3" id="KW-0808">Transferase</keyword>
<evidence type="ECO:0000313" key="7">
    <source>
        <dbReference type="EMBL" id="ROI74387.1"/>
    </source>
</evidence>
<evidence type="ECO:0000256" key="3">
    <source>
        <dbReference type="ARBA" id="ARBA00022679"/>
    </source>
</evidence>
<evidence type="ECO:0000256" key="4">
    <source>
        <dbReference type="ARBA" id="ARBA00022777"/>
    </source>
</evidence>
<protein>
    <recommendedName>
        <fullName evidence="2">NAD(+) kinase</fullName>
        <ecNumber evidence="2">2.7.1.23</ecNumber>
    </recommendedName>
</protein>
<dbReference type="PANTHER" id="PTHR20275">
    <property type="entry name" value="NAD KINASE"/>
    <property type="match status" value="1"/>
</dbReference>
<organism evidence="7 8">
    <name type="scientific">Anabarilius grahami</name>
    <name type="common">Kanglang fish</name>
    <name type="synonym">Barilius grahami</name>
    <dbReference type="NCBI Taxonomy" id="495550"/>
    <lineage>
        <taxon>Eukaryota</taxon>
        <taxon>Metazoa</taxon>
        <taxon>Chordata</taxon>
        <taxon>Craniata</taxon>
        <taxon>Vertebrata</taxon>
        <taxon>Euteleostomi</taxon>
        <taxon>Actinopterygii</taxon>
        <taxon>Neopterygii</taxon>
        <taxon>Teleostei</taxon>
        <taxon>Ostariophysi</taxon>
        <taxon>Cypriniformes</taxon>
        <taxon>Xenocyprididae</taxon>
        <taxon>Xenocypridinae</taxon>
        <taxon>Xenocypridinae incertae sedis</taxon>
        <taxon>Anabarilius</taxon>
    </lineage>
</organism>
<sequence length="374" mass="41723">MENSGESKWTKSDASSEPFPYCCSACDSSEEPFRGKVFRNRTKARSMSMPSAPCSAKFRRTQSLHGPSPVTTFGPKASMLKNPKAVMHIQDPASQRLTWNKPPKSVLIIKKIRDASLLQPFKELCVFLTQQKNMIVYVERKVIEDPAIANEGFVSVKKNFCTFREGNAAIILRSRLEVKVVKECREKEPVEETSLIITNGDSEPKHKTMQYQVLNEVVVDRGPSSYLSNLDLFLDGHLITTVQGDGVIVSTPTGSTAYAVAAGASMIHPNVPAIMITPICPHSLSFRPIVVPAGVELKIMLTRDARNTAWVSLDGRKRQEIAYGDSITITSSCFPVPSICFRDPVNDWFESLAQCLHWNVRKRQSHLSSEEEEF</sequence>
<reference evidence="7 8" key="1">
    <citation type="submission" date="2018-10" db="EMBL/GenBank/DDBJ databases">
        <title>Genome assembly for a Yunnan-Guizhou Plateau 3E fish, Anabarilius grahami (Regan), and its evolutionary and genetic applications.</title>
        <authorList>
            <person name="Jiang W."/>
        </authorList>
    </citation>
    <scope>NUCLEOTIDE SEQUENCE [LARGE SCALE GENOMIC DNA]</scope>
    <source>
        <strain evidence="7">AG-KIZ</strain>
        <tissue evidence="7">Muscle</tissue>
    </source>
</reference>
<evidence type="ECO:0000256" key="2">
    <source>
        <dbReference type="ARBA" id="ARBA00012120"/>
    </source>
</evidence>
<evidence type="ECO:0000313" key="8">
    <source>
        <dbReference type="Proteomes" id="UP000281406"/>
    </source>
</evidence>
<comment type="similarity">
    <text evidence="1">Belongs to the NAD kinase family.</text>
</comment>
<dbReference type="Gene3D" id="2.60.200.30">
    <property type="entry name" value="Probable inorganic polyphosphate/atp-NAD kinase, domain 2"/>
    <property type="match status" value="1"/>
</dbReference>
<dbReference type="Proteomes" id="UP000281406">
    <property type="component" value="Unassembled WGS sequence"/>
</dbReference>
<dbReference type="FunFam" id="2.60.200.30:FF:000003">
    <property type="entry name" value="NAD kinase b"/>
    <property type="match status" value="1"/>
</dbReference>
<dbReference type="GO" id="GO:0003951">
    <property type="term" value="F:NAD+ kinase activity"/>
    <property type="evidence" value="ECO:0007669"/>
    <property type="project" value="UniProtKB-EC"/>
</dbReference>
<dbReference type="InterPro" id="IPR002504">
    <property type="entry name" value="NADK"/>
</dbReference>
<dbReference type="SUPFAM" id="SSF111331">
    <property type="entry name" value="NAD kinase/diacylglycerol kinase-like"/>
    <property type="match status" value="1"/>
</dbReference>
<accession>A0A3N0XMG4</accession>
<keyword evidence="8" id="KW-1185">Reference proteome</keyword>
<dbReference type="AlphaFoldDB" id="A0A3N0XMG4"/>
<dbReference type="Pfam" id="PF20143">
    <property type="entry name" value="NAD_kinase_C"/>
    <property type="match status" value="1"/>
</dbReference>
<comment type="caution">
    <text evidence="7">The sequence shown here is derived from an EMBL/GenBank/DDBJ whole genome shotgun (WGS) entry which is preliminary data.</text>
</comment>
<dbReference type="InterPro" id="IPR016064">
    <property type="entry name" value="NAD/diacylglycerol_kinase_sf"/>
</dbReference>
<evidence type="ECO:0000256" key="1">
    <source>
        <dbReference type="ARBA" id="ARBA00010995"/>
    </source>
</evidence>
<dbReference type="EMBL" id="RJVU01069130">
    <property type="protein sequence ID" value="ROI74387.1"/>
    <property type="molecule type" value="Genomic_DNA"/>
</dbReference>
<dbReference type="InterPro" id="IPR017438">
    <property type="entry name" value="ATP-NAD_kinase_N"/>
</dbReference>
<keyword evidence="5" id="KW-0521">NADP</keyword>
<keyword evidence="4 7" id="KW-0418">Kinase</keyword>
<dbReference type="HAMAP" id="MF_00361">
    <property type="entry name" value="NAD_kinase"/>
    <property type="match status" value="1"/>
</dbReference>
<dbReference type="GO" id="GO:0019674">
    <property type="term" value="P:NAD+ metabolic process"/>
    <property type="evidence" value="ECO:0007669"/>
    <property type="project" value="InterPro"/>
</dbReference>
<dbReference type="OrthoDB" id="24581at2759"/>
<evidence type="ECO:0000256" key="5">
    <source>
        <dbReference type="ARBA" id="ARBA00022857"/>
    </source>
</evidence>
<dbReference type="InterPro" id="IPR017437">
    <property type="entry name" value="ATP-NAD_kinase_PpnK-typ_C"/>
</dbReference>
<dbReference type="GO" id="GO:0006741">
    <property type="term" value="P:NADP+ biosynthetic process"/>
    <property type="evidence" value="ECO:0007669"/>
    <property type="project" value="InterPro"/>
</dbReference>
<keyword evidence="6" id="KW-0520">NAD</keyword>